<keyword evidence="3" id="KW-0378">Hydrolase</keyword>
<dbReference type="Proteomes" id="UP000030641">
    <property type="component" value="Unassembled WGS sequence"/>
</dbReference>
<dbReference type="AlphaFoldDB" id="A0A074Y6Y0"/>
<organism evidence="10 11">
    <name type="scientific">Aureobasidium subglaciale (strain EXF-2481)</name>
    <name type="common">Aureobasidium pullulans var. subglaciale</name>
    <dbReference type="NCBI Taxonomy" id="1043005"/>
    <lineage>
        <taxon>Eukaryota</taxon>
        <taxon>Fungi</taxon>
        <taxon>Dikarya</taxon>
        <taxon>Ascomycota</taxon>
        <taxon>Pezizomycotina</taxon>
        <taxon>Dothideomycetes</taxon>
        <taxon>Dothideomycetidae</taxon>
        <taxon>Dothideales</taxon>
        <taxon>Saccotheciaceae</taxon>
        <taxon>Aureobasidium</taxon>
    </lineage>
</organism>
<dbReference type="Gene3D" id="3.40.50.300">
    <property type="entry name" value="P-loop containing nucleotide triphosphate hydrolases"/>
    <property type="match status" value="2"/>
</dbReference>
<dbReference type="RefSeq" id="XP_013342061.1">
    <property type="nucleotide sequence ID" value="XM_013486607.1"/>
</dbReference>
<keyword evidence="5" id="KW-0067">ATP-binding</keyword>
<dbReference type="CDD" id="cd17917">
    <property type="entry name" value="DEXHc_RHA-like"/>
    <property type="match status" value="1"/>
</dbReference>
<dbReference type="InterPro" id="IPR011545">
    <property type="entry name" value="DEAD/DEAH_box_helicase_dom"/>
</dbReference>
<dbReference type="PROSITE" id="PS00690">
    <property type="entry name" value="DEAH_ATP_HELICASE"/>
    <property type="match status" value="1"/>
</dbReference>
<dbReference type="SMART" id="SM00490">
    <property type="entry name" value="HELICc"/>
    <property type="match status" value="1"/>
</dbReference>
<dbReference type="InterPro" id="IPR002464">
    <property type="entry name" value="DNA/RNA_helicase_DEAH_CS"/>
</dbReference>
<dbReference type="Pfam" id="PF21010">
    <property type="entry name" value="HA2_C"/>
    <property type="match status" value="1"/>
</dbReference>
<dbReference type="GeneID" id="25366959"/>
<dbReference type="Pfam" id="PF07717">
    <property type="entry name" value="OB_NTP_bind"/>
    <property type="match status" value="1"/>
</dbReference>
<dbReference type="GO" id="GO:0016787">
    <property type="term" value="F:hydrolase activity"/>
    <property type="evidence" value="ECO:0007669"/>
    <property type="project" value="UniProtKB-KW"/>
</dbReference>
<evidence type="ECO:0000256" key="5">
    <source>
        <dbReference type="ARBA" id="ARBA00022840"/>
    </source>
</evidence>
<feature type="domain" description="Helicase C-terminal" evidence="9">
    <location>
        <begin position="387"/>
        <end position="566"/>
    </location>
</feature>
<dbReference type="FunFam" id="3.40.50.300:FF:000145">
    <property type="entry name" value="probable ATP-dependent RNA helicase DHX40"/>
    <property type="match status" value="1"/>
</dbReference>
<dbReference type="Pfam" id="PF00270">
    <property type="entry name" value="DEAD"/>
    <property type="match status" value="1"/>
</dbReference>
<evidence type="ECO:0000256" key="6">
    <source>
        <dbReference type="ARBA" id="ARBA00047984"/>
    </source>
</evidence>
<dbReference type="InterPro" id="IPR027417">
    <property type="entry name" value="P-loop_NTPase"/>
</dbReference>
<reference evidence="10 11" key="1">
    <citation type="journal article" date="2014" name="BMC Genomics">
        <title>Genome sequencing of four Aureobasidium pullulans varieties: biotechnological potential, stress tolerance, and description of new species.</title>
        <authorList>
            <person name="Gostin Ar C."/>
            <person name="Ohm R.A."/>
            <person name="Kogej T."/>
            <person name="Sonjak S."/>
            <person name="Turk M."/>
            <person name="Zajc J."/>
            <person name="Zalar P."/>
            <person name="Grube M."/>
            <person name="Sun H."/>
            <person name="Han J."/>
            <person name="Sharma A."/>
            <person name="Chiniquy J."/>
            <person name="Ngan C.Y."/>
            <person name="Lipzen A."/>
            <person name="Barry K."/>
            <person name="Grigoriev I.V."/>
            <person name="Gunde-Cimerman N."/>
        </authorList>
    </citation>
    <scope>NUCLEOTIDE SEQUENCE [LARGE SCALE GENOMIC DNA]</scope>
    <source>
        <strain evidence="10 11">EXF-2481</strain>
    </source>
</reference>
<dbReference type="InterPro" id="IPR014001">
    <property type="entry name" value="Helicase_ATP-bd"/>
</dbReference>
<dbReference type="Pfam" id="PF04408">
    <property type="entry name" value="WHD_HA2"/>
    <property type="match status" value="1"/>
</dbReference>
<comment type="catalytic activity">
    <reaction evidence="6">
        <text>ATP + H2O = ADP + phosphate + H(+)</text>
        <dbReference type="Rhea" id="RHEA:13065"/>
        <dbReference type="ChEBI" id="CHEBI:15377"/>
        <dbReference type="ChEBI" id="CHEBI:15378"/>
        <dbReference type="ChEBI" id="CHEBI:30616"/>
        <dbReference type="ChEBI" id="CHEBI:43474"/>
        <dbReference type="ChEBI" id="CHEBI:456216"/>
        <dbReference type="EC" id="3.6.4.13"/>
    </reaction>
</comment>
<feature type="region of interest" description="Disordered" evidence="7">
    <location>
        <begin position="94"/>
        <end position="124"/>
    </location>
</feature>
<keyword evidence="2" id="KW-0547">Nucleotide-binding</keyword>
<feature type="compositionally biased region" description="Basic and acidic residues" evidence="7">
    <location>
        <begin position="16"/>
        <end position="30"/>
    </location>
</feature>
<evidence type="ECO:0000256" key="4">
    <source>
        <dbReference type="ARBA" id="ARBA00022806"/>
    </source>
</evidence>
<dbReference type="EMBL" id="KL584765">
    <property type="protein sequence ID" value="KEQ93543.1"/>
    <property type="molecule type" value="Genomic_DNA"/>
</dbReference>
<proteinExistence type="predicted"/>
<dbReference type="Gene3D" id="1.20.120.1080">
    <property type="match status" value="1"/>
</dbReference>
<evidence type="ECO:0000259" key="9">
    <source>
        <dbReference type="PROSITE" id="PS51194"/>
    </source>
</evidence>
<evidence type="ECO:0000313" key="11">
    <source>
        <dbReference type="Proteomes" id="UP000030641"/>
    </source>
</evidence>
<dbReference type="PANTHER" id="PTHR18934:SF118">
    <property type="entry name" value="ATP-DEPENDENT RNA HELICASE DHX33"/>
    <property type="match status" value="1"/>
</dbReference>
<dbReference type="GO" id="GO:0045943">
    <property type="term" value="P:positive regulation of transcription by RNA polymerase I"/>
    <property type="evidence" value="ECO:0007669"/>
    <property type="project" value="TreeGrafter"/>
</dbReference>
<evidence type="ECO:0000259" key="8">
    <source>
        <dbReference type="PROSITE" id="PS51192"/>
    </source>
</evidence>
<dbReference type="InterPro" id="IPR048333">
    <property type="entry name" value="HA2_WH"/>
</dbReference>
<dbReference type="SMART" id="SM00847">
    <property type="entry name" value="HA2"/>
    <property type="match status" value="1"/>
</dbReference>
<evidence type="ECO:0000313" key="10">
    <source>
        <dbReference type="EMBL" id="KEQ93543.1"/>
    </source>
</evidence>
<dbReference type="HOGENOM" id="CLU_001832_5_11_1"/>
<dbReference type="GO" id="GO:0003725">
    <property type="term" value="F:double-stranded RNA binding"/>
    <property type="evidence" value="ECO:0007669"/>
    <property type="project" value="TreeGrafter"/>
</dbReference>
<dbReference type="PROSITE" id="PS51192">
    <property type="entry name" value="HELICASE_ATP_BIND_1"/>
    <property type="match status" value="1"/>
</dbReference>
<dbReference type="PANTHER" id="PTHR18934">
    <property type="entry name" value="ATP-DEPENDENT RNA HELICASE"/>
    <property type="match status" value="1"/>
</dbReference>
<gene>
    <name evidence="10" type="ORF">AUEXF2481DRAFT_41782</name>
</gene>
<keyword evidence="11" id="KW-1185">Reference proteome</keyword>
<dbReference type="InterPro" id="IPR001650">
    <property type="entry name" value="Helicase_C-like"/>
</dbReference>
<name>A0A074Y6Y0_AURSE</name>
<evidence type="ECO:0000256" key="7">
    <source>
        <dbReference type="SAM" id="MobiDB-lite"/>
    </source>
</evidence>
<dbReference type="InParanoid" id="A0A074Y6Y0"/>
<dbReference type="EC" id="3.6.4.13" evidence="1"/>
<dbReference type="PROSITE" id="PS51194">
    <property type="entry name" value="HELICASE_CTER"/>
    <property type="match status" value="1"/>
</dbReference>
<dbReference type="OrthoDB" id="10253254at2759"/>
<evidence type="ECO:0000256" key="2">
    <source>
        <dbReference type="ARBA" id="ARBA00022741"/>
    </source>
</evidence>
<feature type="region of interest" description="Disordered" evidence="7">
    <location>
        <begin position="1"/>
        <end position="38"/>
    </location>
</feature>
<dbReference type="GO" id="GO:0005524">
    <property type="term" value="F:ATP binding"/>
    <property type="evidence" value="ECO:0007669"/>
    <property type="project" value="UniProtKB-KW"/>
</dbReference>
<evidence type="ECO:0000256" key="1">
    <source>
        <dbReference type="ARBA" id="ARBA00012552"/>
    </source>
</evidence>
<dbReference type="GO" id="GO:0005730">
    <property type="term" value="C:nucleolus"/>
    <property type="evidence" value="ECO:0007669"/>
    <property type="project" value="TreeGrafter"/>
</dbReference>
<dbReference type="SMART" id="SM00487">
    <property type="entry name" value="DEXDc"/>
    <property type="match status" value="1"/>
</dbReference>
<dbReference type="STRING" id="1043005.A0A074Y6Y0"/>
<accession>A0A074Y6Y0</accession>
<feature type="domain" description="Helicase ATP-binding" evidence="8">
    <location>
        <begin position="150"/>
        <end position="325"/>
    </location>
</feature>
<dbReference type="InterPro" id="IPR011709">
    <property type="entry name" value="DEAD-box_helicase_OB_fold"/>
</dbReference>
<feature type="region of interest" description="Disordered" evidence="7">
    <location>
        <begin position="325"/>
        <end position="353"/>
    </location>
</feature>
<dbReference type="OMA" id="APVHDFV"/>
<protein>
    <recommendedName>
        <fullName evidence="1">RNA helicase</fullName>
        <ecNumber evidence="1">3.6.4.13</ecNumber>
    </recommendedName>
</protein>
<dbReference type="InterPro" id="IPR007502">
    <property type="entry name" value="Helicase-assoc_dom"/>
</dbReference>
<sequence>MSATNEAGVPHGQKRKREEKDVSNKKKVQSDKPPQIYKNLQLAESLKDAPKKPVYKNLQIAESLKAQSKAKNQLLGKSQKAEKPKFKNLQIAESQKTVANGAQDDEGPNVESQKQEYRDNRPQNPLAARQKNLLEVRQSLPIWSQAANIRNALLENHVLILAGETGSGKSTQVPQFLHTSAWCTGRIAVTQPRRVAAVSLARRVAEEMGTPLGKSPQALVGYNVRFDDNVGKNNKVKFLTEGMLLQEMLRDPALVEYSCVVVDEVHERSVNVDLLLGFLRGLVTGTSEAAKKRKGKPLKVVVMSATADTEKLKDFFSEGFGEPRAEDNIPAVNDTTSLNKDDASVEKPQVPSASSSGKISTCFVEGRMYPVQTEYLSEPTRDFSEAALLQIFQIHRKEPMPGDVLVFLTGGDVITNLQQAIEDMIPNVITRDSGLPKLLVLPLYAALSQAQQQAIFSPAPPNTRKVILATNIAETSITVPGVRFVIDSGKAKIKQFRNRLGLDSLLVKDISKSSAIQRQGRAGREAAGKCIRLYTKPNFEALEKDAVPEILRCDLSSAVLTMKARGVQDVMSFPLLTRPSREAMERALLLLLQLDALNPEDGNISDLGRKIARLPLTPAHGRTIVAAADPEMGCLLPVIDIVACFNSENIFVEIKDQDANDEAREARNKLSRRQGDHLTLLSAVQAYASERTDRKQWAKQHLISHRSMQNVMDVRKQLRAQCQQAKLITKEELAAADDDLDTVSESTGNNILKCFLRGFPANVARLVPDGSYRTIQGHMAVAIHPSSVLYSRKLEAILYNEFVYTNRTYARSVSAIQMNWLEEVYAAPT</sequence>
<dbReference type="FunCoup" id="A0A074Y6Y0">
    <property type="interactions" value="176"/>
</dbReference>
<evidence type="ECO:0000256" key="3">
    <source>
        <dbReference type="ARBA" id="ARBA00022801"/>
    </source>
</evidence>
<keyword evidence="4" id="KW-0347">Helicase</keyword>
<dbReference type="GO" id="GO:0003724">
    <property type="term" value="F:RNA helicase activity"/>
    <property type="evidence" value="ECO:0007669"/>
    <property type="project" value="UniProtKB-EC"/>
</dbReference>
<dbReference type="GO" id="GO:1990904">
    <property type="term" value="C:ribonucleoprotein complex"/>
    <property type="evidence" value="ECO:0007669"/>
    <property type="project" value="UniProtKB-ARBA"/>
</dbReference>
<dbReference type="SUPFAM" id="SSF52540">
    <property type="entry name" value="P-loop containing nucleoside triphosphate hydrolases"/>
    <property type="match status" value="1"/>
</dbReference>
<dbReference type="CDD" id="cd18791">
    <property type="entry name" value="SF2_C_RHA"/>
    <property type="match status" value="1"/>
</dbReference>
<dbReference type="Pfam" id="PF00271">
    <property type="entry name" value="Helicase_C"/>
    <property type="match status" value="1"/>
</dbReference>